<dbReference type="GO" id="GO:0033202">
    <property type="term" value="C:DNA helicase complex"/>
    <property type="evidence" value="ECO:0007669"/>
    <property type="project" value="TreeGrafter"/>
</dbReference>
<dbReference type="PANTHER" id="PTHR11070">
    <property type="entry name" value="UVRD / RECB / PCRA DNA HELICASE FAMILY MEMBER"/>
    <property type="match status" value="1"/>
</dbReference>
<keyword evidence="7 15" id="KW-0067">ATP-binding</keyword>
<dbReference type="SUPFAM" id="SSF52540">
    <property type="entry name" value="P-loop containing nucleoside triphosphate hydrolases"/>
    <property type="match status" value="1"/>
</dbReference>
<evidence type="ECO:0000256" key="10">
    <source>
        <dbReference type="ARBA" id="ARBA00023235"/>
    </source>
</evidence>
<keyword evidence="8" id="KW-0238">DNA-binding</keyword>
<dbReference type="PROSITE" id="PS51217">
    <property type="entry name" value="UVRD_HELICASE_CTER"/>
    <property type="match status" value="1"/>
</dbReference>
<feature type="domain" description="UvrD-like helicase C-terminal" evidence="18">
    <location>
        <begin position="518"/>
        <end position="788"/>
    </location>
</feature>
<evidence type="ECO:0000256" key="4">
    <source>
        <dbReference type="ARBA" id="ARBA00022801"/>
    </source>
</evidence>
<evidence type="ECO:0000256" key="12">
    <source>
        <dbReference type="ARBA" id="ARBA00034808"/>
    </source>
</evidence>
<dbReference type="RefSeq" id="WP_139080277.1">
    <property type="nucleotide sequence ID" value="NZ_VDFV01000002.1"/>
</dbReference>
<dbReference type="EMBL" id="VDFV01000002">
    <property type="protein sequence ID" value="TNC74317.1"/>
    <property type="molecule type" value="Genomic_DNA"/>
</dbReference>
<evidence type="ECO:0000256" key="6">
    <source>
        <dbReference type="ARBA" id="ARBA00022839"/>
    </source>
</evidence>
<dbReference type="EC" id="5.6.2.4" evidence="12"/>
<keyword evidence="10" id="KW-0413">Isomerase</keyword>
<evidence type="ECO:0000313" key="19">
    <source>
        <dbReference type="EMBL" id="TNC74317.1"/>
    </source>
</evidence>
<keyword evidence="3" id="KW-0227">DNA damage</keyword>
<dbReference type="Proteomes" id="UP000305709">
    <property type="component" value="Unassembled WGS sequence"/>
</dbReference>
<dbReference type="GO" id="GO:0005829">
    <property type="term" value="C:cytosol"/>
    <property type="evidence" value="ECO:0007669"/>
    <property type="project" value="TreeGrafter"/>
</dbReference>
<comment type="catalytic activity">
    <reaction evidence="14">
        <text>ATP + H2O = ADP + phosphate + H(+)</text>
        <dbReference type="Rhea" id="RHEA:13065"/>
        <dbReference type="ChEBI" id="CHEBI:15377"/>
        <dbReference type="ChEBI" id="CHEBI:15378"/>
        <dbReference type="ChEBI" id="CHEBI:30616"/>
        <dbReference type="ChEBI" id="CHEBI:43474"/>
        <dbReference type="ChEBI" id="CHEBI:456216"/>
        <dbReference type="EC" id="5.6.2.4"/>
    </reaction>
</comment>
<dbReference type="InterPro" id="IPR038726">
    <property type="entry name" value="PDDEXK_AddAB-type"/>
</dbReference>
<dbReference type="InterPro" id="IPR011604">
    <property type="entry name" value="PDDEXK-like_dom_sf"/>
</dbReference>
<dbReference type="Pfam" id="PF00580">
    <property type="entry name" value="UvrD-helicase"/>
    <property type="match status" value="1"/>
</dbReference>
<sequence length="1135" mass="124242">MTAPRPSFLADHPAAERQREAADPRASTWLSANAGSGKTRVLTDRVARLLLAGVDPANILCLTYTKAAAAEMQTRLFRRLGGWAMKEDEALIRELRDLGLTEGLEPVNLAEARRLFAQALETPGGLKIQTIHAFCASLLRRFPLEAGVSPQFRELDDRGMALLRAEVAEEMALGPQAALVDAVARHLSAGAFEAMLAEIASRRDAFRPGPSEAELRALLSLPEGTCEDSLLACIENAERRQLLRDLATLCRMGGTNDQKAAVALHAVCAHAPFRLDSLTELESLFLYGESAKAGPFTAKIGAFPTKALRGKDPDLIERLEDLMREVEAARDLRLCLQAHVRNRDLHAFAASFVEAYERRKLARGLLDFDDLIGRARALLTDPAVAQWVLWRLDGGIDHILVDEAQDTSPGQWAVIERLAEEFAAGEGRDPQRHRTIFVVGDRKQSIFSFQGADAEGFDRMQRHFGERLGRIGQTLRSTALEYSFRSSEAILKTVDATFVDHDGLGDSRPSHRAFKAGMPGRVDLWPAVPKAEKPKDERHWTDPVDSEDPRSETILLAEKVALAVKEILDEGSLPVEVEGTWMRRPVTPGDVMILVQRRSTLFTAIIRELKKLKLDVAGADRLKLRAELAVRDVEAVLRFLALPEDCLSLACALKSPLFGWTERDLYRLAQPRPEGQTLWEALCAGPACEARAILDDLRAKADFLRPYDLVNRLLLRHDGRRKLLARLGPEAEDGLDAFLAQALAYESEAVPSLTGFLEWRGQDEAEVKRQMDAASDRIRVMTVHGSKGLEAPVVFLPDCAKRRPPTLASLYPVPGRRGVLWASSAADMPQVMRERKADLLAAQERERRRLLYVAMTRAESWLVVCAAGECGHGSWHGAVEQALVEELNGPEHPFPTGPGRRYGGDWDHLPWAPDRARRLAPEPAPAPAFGPVSAPGPHALARAPSDLGGAKILDGEEAGDDPEAVRARSLARGHLMHLALEHLPLTAPDAVLALLAATEEGAIAGDLREIVAEAETLIAAPHLSPLFGPESLAEVEVSADVAGLGRLHGQIDRLLVTPTAVTAIDFKTNRVVPKSLDQVPEGVLRQLGAYAAMLEALYPGREVRTAVLWTRAARLDELPRDLVMAALQRAAAPAA</sequence>
<protein>
    <recommendedName>
        <fullName evidence="12">DNA 3'-5' helicase</fullName>
        <ecNumber evidence="12">5.6.2.4</ecNumber>
    </recommendedName>
    <alternativeName>
        <fullName evidence="13">DNA 3'-5' helicase II</fullName>
    </alternativeName>
</protein>
<keyword evidence="4 15" id="KW-0378">Hydrolase</keyword>
<feature type="binding site" evidence="15">
    <location>
        <begin position="32"/>
        <end position="39"/>
    </location>
    <ligand>
        <name>ATP</name>
        <dbReference type="ChEBI" id="CHEBI:30616"/>
    </ligand>
</feature>
<evidence type="ECO:0000256" key="16">
    <source>
        <dbReference type="SAM" id="MobiDB-lite"/>
    </source>
</evidence>
<evidence type="ECO:0000256" key="2">
    <source>
        <dbReference type="ARBA" id="ARBA00022741"/>
    </source>
</evidence>
<dbReference type="GO" id="GO:0003677">
    <property type="term" value="F:DNA binding"/>
    <property type="evidence" value="ECO:0007669"/>
    <property type="project" value="UniProtKB-KW"/>
</dbReference>
<dbReference type="InterPro" id="IPR014016">
    <property type="entry name" value="UvrD-like_ATP-bd"/>
</dbReference>
<dbReference type="Pfam" id="PF13361">
    <property type="entry name" value="UvrD_C"/>
    <property type="match status" value="1"/>
</dbReference>
<feature type="compositionally biased region" description="Basic and acidic residues" evidence="16">
    <location>
        <begin position="13"/>
        <end position="23"/>
    </location>
</feature>
<evidence type="ECO:0000256" key="15">
    <source>
        <dbReference type="PROSITE-ProRule" id="PRU00560"/>
    </source>
</evidence>
<evidence type="ECO:0000256" key="5">
    <source>
        <dbReference type="ARBA" id="ARBA00022806"/>
    </source>
</evidence>
<organism evidence="19 20">
    <name type="scientific">Rubellimicrobium roseum</name>
    <dbReference type="NCBI Taxonomy" id="687525"/>
    <lineage>
        <taxon>Bacteria</taxon>
        <taxon>Pseudomonadati</taxon>
        <taxon>Pseudomonadota</taxon>
        <taxon>Alphaproteobacteria</taxon>
        <taxon>Rhodobacterales</taxon>
        <taxon>Roseobacteraceae</taxon>
        <taxon>Rubellimicrobium</taxon>
    </lineage>
</organism>
<evidence type="ECO:0000256" key="14">
    <source>
        <dbReference type="ARBA" id="ARBA00048988"/>
    </source>
</evidence>
<evidence type="ECO:0000256" key="1">
    <source>
        <dbReference type="ARBA" id="ARBA00022722"/>
    </source>
</evidence>
<dbReference type="Gene3D" id="1.10.486.10">
    <property type="entry name" value="PCRA, domain 4"/>
    <property type="match status" value="1"/>
</dbReference>
<evidence type="ECO:0000259" key="18">
    <source>
        <dbReference type="PROSITE" id="PS51217"/>
    </source>
</evidence>
<feature type="region of interest" description="Disordered" evidence="16">
    <location>
        <begin position="1"/>
        <end position="27"/>
    </location>
</feature>
<evidence type="ECO:0000256" key="3">
    <source>
        <dbReference type="ARBA" id="ARBA00022763"/>
    </source>
</evidence>
<keyword evidence="2 15" id="KW-0547">Nucleotide-binding</keyword>
<name>A0A5C4NNX4_9RHOB</name>
<proteinExistence type="predicted"/>
<evidence type="ECO:0000259" key="17">
    <source>
        <dbReference type="PROSITE" id="PS51198"/>
    </source>
</evidence>
<evidence type="ECO:0000256" key="8">
    <source>
        <dbReference type="ARBA" id="ARBA00023125"/>
    </source>
</evidence>
<keyword evidence="6" id="KW-0269">Exonuclease</keyword>
<dbReference type="GO" id="GO:0005524">
    <property type="term" value="F:ATP binding"/>
    <property type="evidence" value="ECO:0007669"/>
    <property type="project" value="UniProtKB-UniRule"/>
</dbReference>
<accession>A0A5C4NNX4</accession>
<dbReference type="NCBIfam" id="TIGR02784">
    <property type="entry name" value="addA_alphas"/>
    <property type="match status" value="1"/>
</dbReference>
<dbReference type="GO" id="GO:0000725">
    <property type="term" value="P:recombinational repair"/>
    <property type="evidence" value="ECO:0007669"/>
    <property type="project" value="TreeGrafter"/>
</dbReference>
<dbReference type="GO" id="GO:0004527">
    <property type="term" value="F:exonuclease activity"/>
    <property type="evidence" value="ECO:0007669"/>
    <property type="project" value="UniProtKB-KW"/>
</dbReference>
<comment type="caution">
    <text evidence="19">The sequence shown here is derived from an EMBL/GenBank/DDBJ whole genome shotgun (WGS) entry which is preliminary data.</text>
</comment>
<dbReference type="InterPro" id="IPR014017">
    <property type="entry name" value="DNA_helicase_UvrD-like_C"/>
</dbReference>
<evidence type="ECO:0000256" key="9">
    <source>
        <dbReference type="ARBA" id="ARBA00023204"/>
    </source>
</evidence>
<gene>
    <name evidence="19" type="primary">addA</name>
    <name evidence="19" type="ORF">FHG71_03810</name>
</gene>
<dbReference type="InterPro" id="IPR014151">
    <property type="entry name" value="DNA_helicase_AddA"/>
</dbReference>
<dbReference type="AlphaFoldDB" id="A0A5C4NNX4"/>
<feature type="domain" description="UvrD-like helicase ATP-binding" evidence="17">
    <location>
        <begin position="11"/>
        <end position="487"/>
    </location>
</feature>
<keyword evidence="9" id="KW-0234">DNA repair</keyword>
<dbReference type="OrthoDB" id="9810135at2"/>
<keyword evidence="20" id="KW-1185">Reference proteome</keyword>
<reference evidence="19 20" key="1">
    <citation type="submission" date="2019-06" db="EMBL/GenBank/DDBJ databases">
        <authorList>
            <person name="Jiang L."/>
        </authorList>
    </citation>
    <scope>NUCLEOTIDE SEQUENCE [LARGE SCALE GENOMIC DNA]</scope>
    <source>
        <strain evidence="19 20">YIM 48858</strain>
    </source>
</reference>
<evidence type="ECO:0000256" key="7">
    <source>
        <dbReference type="ARBA" id="ARBA00022840"/>
    </source>
</evidence>
<dbReference type="PROSITE" id="PS51198">
    <property type="entry name" value="UVRD_HELICASE_ATP_BIND"/>
    <property type="match status" value="1"/>
</dbReference>
<dbReference type="InterPro" id="IPR027417">
    <property type="entry name" value="P-loop_NTPase"/>
</dbReference>
<evidence type="ECO:0000256" key="13">
    <source>
        <dbReference type="ARBA" id="ARBA00034923"/>
    </source>
</evidence>
<dbReference type="Gene3D" id="3.90.320.10">
    <property type="match status" value="1"/>
</dbReference>
<dbReference type="Pfam" id="PF12705">
    <property type="entry name" value="PDDEXK_1"/>
    <property type="match status" value="1"/>
</dbReference>
<dbReference type="Gene3D" id="3.40.50.300">
    <property type="entry name" value="P-loop containing nucleotide triphosphate hydrolases"/>
    <property type="match status" value="4"/>
</dbReference>
<dbReference type="GO" id="GO:0043138">
    <property type="term" value="F:3'-5' DNA helicase activity"/>
    <property type="evidence" value="ECO:0007669"/>
    <property type="project" value="UniProtKB-EC"/>
</dbReference>
<dbReference type="InterPro" id="IPR000212">
    <property type="entry name" value="DNA_helicase_UvrD/REP"/>
</dbReference>
<evidence type="ECO:0000313" key="20">
    <source>
        <dbReference type="Proteomes" id="UP000305709"/>
    </source>
</evidence>
<keyword evidence="1" id="KW-0540">Nuclease</keyword>
<comment type="catalytic activity">
    <reaction evidence="11">
        <text>Couples ATP hydrolysis with the unwinding of duplex DNA by translocating in the 3'-5' direction.</text>
        <dbReference type="EC" id="5.6.2.4"/>
    </reaction>
</comment>
<evidence type="ECO:0000256" key="11">
    <source>
        <dbReference type="ARBA" id="ARBA00034617"/>
    </source>
</evidence>
<dbReference type="PANTHER" id="PTHR11070:SF2">
    <property type="entry name" value="ATP-DEPENDENT DNA HELICASE SRS2"/>
    <property type="match status" value="1"/>
</dbReference>
<keyword evidence="5 15" id="KW-0347">Helicase</keyword>